<reference evidence="3" key="1">
    <citation type="submission" date="2023-08" db="EMBL/GenBank/DDBJ databases">
        <title>The draft genome of Tsukamurella strandjordii strain 050030.</title>
        <authorList>
            <person name="Zhao F."/>
            <person name="Feng Y."/>
            <person name="Zong Z."/>
        </authorList>
    </citation>
    <scope>NUCLEOTIDE SEQUENCE</scope>
    <source>
        <strain evidence="3">050030</strain>
    </source>
</reference>
<feature type="domain" description="Predicted membrane protein YciQ-like C-terminal" evidence="2">
    <location>
        <begin position="286"/>
        <end position="495"/>
    </location>
</feature>
<dbReference type="InterPro" id="IPR048389">
    <property type="entry name" value="YciQ-like_C"/>
</dbReference>
<keyword evidence="1" id="KW-0472">Membrane</keyword>
<dbReference type="RefSeq" id="WP_305111567.1">
    <property type="nucleotide sequence ID" value="NZ_JAUTIX010000004.1"/>
</dbReference>
<protein>
    <submittedName>
        <fullName evidence="3">DUF2207 domain-containing protein</fullName>
    </submittedName>
</protein>
<dbReference type="AlphaFoldDB" id="A0AA90SM03"/>
<keyword evidence="1" id="KW-0812">Transmembrane</keyword>
<proteinExistence type="predicted"/>
<feature type="transmembrane region" description="Helical" evidence="1">
    <location>
        <begin position="236"/>
        <end position="256"/>
    </location>
</feature>
<dbReference type="Pfam" id="PF20990">
    <property type="entry name" value="DUF2207_C"/>
    <property type="match status" value="1"/>
</dbReference>
<evidence type="ECO:0000313" key="3">
    <source>
        <dbReference type="EMBL" id="MDP0398782.1"/>
    </source>
</evidence>
<dbReference type="Proteomes" id="UP001178281">
    <property type="component" value="Unassembled WGS sequence"/>
</dbReference>
<comment type="caution">
    <text evidence="3">The sequence shown here is derived from an EMBL/GenBank/DDBJ whole genome shotgun (WGS) entry which is preliminary data.</text>
</comment>
<dbReference type="EMBL" id="JAUTIX010000004">
    <property type="protein sequence ID" value="MDP0398782.1"/>
    <property type="molecule type" value="Genomic_DNA"/>
</dbReference>
<feature type="transmembrane region" description="Helical" evidence="1">
    <location>
        <begin position="399"/>
        <end position="420"/>
    </location>
</feature>
<keyword evidence="1" id="KW-1133">Transmembrane helix</keyword>
<accession>A0AA90SM03</accession>
<evidence type="ECO:0000259" key="2">
    <source>
        <dbReference type="Pfam" id="PF20990"/>
    </source>
</evidence>
<sequence>MWEGRRNQGGTDRRRWRGGWAAATAVIGLVFATAAAGPAAAEPSGVTVDTVLELKDDGSLAVSTVITAPQGKPVSQRLPLDVPVENNRTQHFSVTDAKAENGTATVADGALQVSAPGGSTTVTFTVRGTVADGPDLQQFTWPIAAGYTADLDKLTMRFASPTDTPDSPLCGIGQVGERRMCTLTETNASGIVTAQQNGLPRGKVAVFTTLLPAGTVKADARFSATSAAAPERSTGGLIAISVATVLAIALGGYAYLRRRSDDAAADSAGATADLLVPGGTGVAFASPDGVLPGQIGTLLDGRLRPTDVGSTVLDLAVRGYLWLAALPGGDFQISRRVPLDGAVTAAERAVVDALLPDGAETITVSELSGGARPLDLTAVSTQTRDGVVTRGWLRSKGRAGLAAPAFAIAGVGAIAALVCAFLNTGVLYAVAVLILGLGLVVAALLWPARTVAGSRLAAGVGGMRQYLVSTNVSALPTEQRSVLFERAIPYTHAFGDLRGWLATWGGSTTAPLDWYRSTQGPVAGLATLAAILDGAAAQSQASSRE</sequence>
<evidence type="ECO:0000256" key="1">
    <source>
        <dbReference type="SAM" id="Phobius"/>
    </source>
</evidence>
<evidence type="ECO:0000313" key="4">
    <source>
        <dbReference type="Proteomes" id="UP001178281"/>
    </source>
</evidence>
<organism evidence="3 4">
    <name type="scientific">Tsukamurella strandjordii</name>
    <dbReference type="NCBI Taxonomy" id="147577"/>
    <lineage>
        <taxon>Bacteria</taxon>
        <taxon>Bacillati</taxon>
        <taxon>Actinomycetota</taxon>
        <taxon>Actinomycetes</taxon>
        <taxon>Mycobacteriales</taxon>
        <taxon>Tsukamurellaceae</taxon>
        <taxon>Tsukamurella</taxon>
    </lineage>
</organism>
<name>A0AA90SM03_9ACTN</name>
<feature type="transmembrane region" description="Helical" evidence="1">
    <location>
        <begin position="426"/>
        <end position="446"/>
    </location>
</feature>
<gene>
    <name evidence="3" type="ORF">Q7X28_12685</name>
</gene>
<keyword evidence="4" id="KW-1185">Reference proteome</keyword>